<accession>A0A396YZ38</accession>
<name>A0A396YZ38_9LEPT</name>
<proteinExistence type="predicted"/>
<gene>
    <name evidence="1" type="ORF">DLM75_18730</name>
</gene>
<dbReference type="OrthoDB" id="344382at2"/>
<dbReference type="AlphaFoldDB" id="A0A396YZ38"/>
<comment type="caution">
    <text evidence="1">The sequence shown here is derived from an EMBL/GenBank/DDBJ whole genome shotgun (WGS) entry which is preliminary data.</text>
</comment>
<dbReference type="Proteomes" id="UP000265798">
    <property type="component" value="Unassembled WGS sequence"/>
</dbReference>
<evidence type="ECO:0000313" key="1">
    <source>
        <dbReference type="EMBL" id="RHX87123.1"/>
    </source>
</evidence>
<protein>
    <submittedName>
        <fullName evidence="1">Uncharacterized protein</fullName>
    </submittedName>
</protein>
<evidence type="ECO:0000313" key="2">
    <source>
        <dbReference type="Proteomes" id="UP000265798"/>
    </source>
</evidence>
<reference evidence="2" key="1">
    <citation type="submission" date="2018-05" db="EMBL/GenBank/DDBJ databases">
        <title>Leptospira yasudae sp. nov. and Leptospira stimsonii sp. nov., two pathogenic species of the genus Leptospira isolated from environmental sources.</title>
        <authorList>
            <person name="Casanovas-Massana A."/>
            <person name="Hamond C."/>
            <person name="Santos L.A."/>
            <person name="Hacker K.P."/>
            <person name="Balassiano I."/>
            <person name="Medeiros M.A."/>
            <person name="Reis M.G."/>
            <person name="Ko A.I."/>
            <person name="Wunder E.A."/>
        </authorList>
    </citation>
    <scope>NUCLEOTIDE SEQUENCE [LARGE SCALE GENOMIC DNA]</scope>
    <source>
        <strain evidence="2">Yale</strain>
    </source>
</reference>
<organism evidence="1 2">
    <name type="scientific">Leptospira stimsonii</name>
    <dbReference type="NCBI Taxonomy" id="2202203"/>
    <lineage>
        <taxon>Bacteria</taxon>
        <taxon>Pseudomonadati</taxon>
        <taxon>Spirochaetota</taxon>
        <taxon>Spirochaetia</taxon>
        <taxon>Leptospirales</taxon>
        <taxon>Leptospiraceae</taxon>
        <taxon>Leptospira</taxon>
    </lineage>
</organism>
<sequence length="189" mass="22383">MFKNTYLSLFFLLCIPFLLPNLQAGLQKRPEHCLVRVSGYFASLKNWYDDSYPDFFSLFRADLREYLRTSNVSDWKRCILQSIGKMERRDYFISSYMLADPDLKEIEPDPSLAVETGKILLKQCRARMSEECRRFLQNLLAGLAINSYRIGNHSEAKKYKAQAYEWIRGEKEEFGARTEEEWNLFEKIE</sequence>
<dbReference type="EMBL" id="QHCT01000006">
    <property type="protein sequence ID" value="RHX87123.1"/>
    <property type="molecule type" value="Genomic_DNA"/>
</dbReference>